<sequence length="327" mass="36121">MSQRPIPTKPSPVPKPLFRDPVFDGAADPVLVWNRHEQAWWMVYTARRAWGPELPGVEWMHGTDLGVASTPDGGLTWLYRGTIAGLDLGWGRDTYWAPEIIDDGSRYHMYVSVVTGVPDRWPGHPRRIRHYTSDDLVRWAFVSTLDLSSDRVIDAAVAPLPGGGHRMWFKDEADDSHTWAADSPDLATWTVVGPVLTHAPHEGPNVFPLGGWWWMIVDEWNGQRVFRSHDLAGWTAQGLILDQPGRGPDDSSVGHHADVVPTSDSMASIFYFTHPGRQTGGPLDTVAERRSSIQVARVRVVDGTLVCNRDEVLTGPVLPPDGPGSAP</sequence>
<name>A0ABT2H3V3_9MICO</name>
<evidence type="ECO:0000313" key="1">
    <source>
        <dbReference type="EMBL" id="MCS5734619.1"/>
    </source>
</evidence>
<dbReference type="CDD" id="cd08984">
    <property type="entry name" value="GH43-like"/>
    <property type="match status" value="1"/>
</dbReference>
<protein>
    <recommendedName>
        <fullName evidence="3">Glycosyl hydrolase</fullName>
    </recommendedName>
</protein>
<dbReference type="SUPFAM" id="SSF75005">
    <property type="entry name" value="Arabinanase/levansucrase/invertase"/>
    <property type="match status" value="1"/>
</dbReference>
<evidence type="ECO:0008006" key="3">
    <source>
        <dbReference type="Google" id="ProtNLM"/>
    </source>
</evidence>
<evidence type="ECO:0000313" key="2">
    <source>
        <dbReference type="Proteomes" id="UP001165586"/>
    </source>
</evidence>
<gene>
    <name evidence="1" type="ORF">N1032_12810</name>
</gene>
<reference evidence="1" key="1">
    <citation type="submission" date="2022-08" db="EMBL/GenBank/DDBJ databases">
        <authorList>
            <person name="Deng Y."/>
            <person name="Han X.-F."/>
            <person name="Zhang Y.-Q."/>
        </authorList>
    </citation>
    <scope>NUCLEOTIDE SEQUENCE</scope>
    <source>
        <strain evidence="1">CPCC 203386</strain>
    </source>
</reference>
<dbReference type="InterPro" id="IPR023296">
    <property type="entry name" value="Glyco_hydro_beta-prop_sf"/>
</dbReference>
<proteinExistence type="predicted"/>
<accession>A0ABT2H3V3</accession>
<keyword evidence="2" id="KW-1185">Reference proteome</keyword>
<dbReference type="RefSeq" id="WP_259539483.1">
    <property type="nucleotide sequence ID" value="NZ_JANLCJ010000004.1"/>
</dbReference>
<comment type="caution">
    <text evidence="1">The sequence shown here is derived from an EMBL/GenBank/DDBJ whole genome shotgun (WGS) entry which is preliminary data.</text>
</comment>
<dbReference type="Gene3D" id="2.115.10.20">
    <property type="entry name" value="Glycosyl hydrolase domain, family 43"/>
    <property type="match status" value="1"/>
</dbReference>
<dbReference type="EMBL" id="JANLCJ010000004">
    <property type="protein sequence ID" value="MCS5734619.1"/>
    <property type="molecule type" value="Genomic_DNA"/>
</dbReference>
<organism evidence="1 2">
    <name type="scientific">Herbiconiux daphne</name>
    <dbReference type="NCBI Taxonomy" id="2970914"/>
    <lineage>
        <taxon>Bacteria</taxon>
        <taxon>Bacillati</taxon>
        <taxon>Actinomycetota</taxon>
        <taxon>Actinomycetes</taxon>
        <taxon>Micrococcales</taxon>
        <taxon>Microbacteriaceae</taxon>
        <taxon>Herbiconiux</taxon>
    </lineage>
</organism>
<dbReference type="Proteomes" id="UP001165586">
    <property type="component" value="Unassembled WGS sequence"/>
</dbReference>